<dbReference type="PANTHER" id="PTHR35859">
    <property type="entry name" value="NONSELECTIVE CATION CHANNEL PROTEIN"/>
    <property type="match status" value="1"/>
</dbReference>
<feature type="transmembrane region" description="Helical" evidence="1">
    <location>
        <begin position="432"/>
        <end position="451"/>
    </location>
</feature>
<accession>A0A9P7BCD3</accession>
<evidence type="ECO:0008006" key="6">
    <source>
        <dbReference type="Google" id="ProtNLM"/>
    </source>
</evidence>
<feature type="domain" description="Calcium channel YVC1-like C-terminal transmembrane" evidence="3">
    <location>
        <begin position="261"/>
        <end position="501"/>
    </location>
</feature>
<dbReference type="OrthoDB" id="301415at2759"/>
<feature type="transmembrane region" description="Helical" evidence="1">
    <location>
        <begin position="329"/>
        <end position="349"/>
    </location>
</feature>
<dbReference type="AlphaFoldDB" id="A0A9P7BCD3"/>
<keyword evidence="1" id="KW-1133">Transmembrane helix</keyword>
<feature type="transmembrane region" description="Helical" evidence="1">
    <location>
        <begin position="269"/>
        <end position="289"/>
    </location>
</feature>
<evidence type="ECO:0000259" key="3">
    <source>
        <dbReference type="Pfam" id="PF23317"/>
    </source>
</evidence>
<dbReference type="Proteomes" id="UP000750334">
    <property type="component" value="Unassembled WGS sequence"/>
</dbReference>
<organism evidence="4 5">
    <name type="scientific">Maudiozyma exigua</name>
    <name type="common">Yeast</name>
    <name type="synonym">Kazachstania exigua</name>
    <dbReference type="NCBI Taxonomy" id="34358"/>
    <lineage>
        <taxon>Eukaryota</taxon>
        <taxon>Fungi</taxon>
        <taxon>Dikarya</taxon>
        <taxon>Ascomycota</taxon>
        <taxon>Saccharomycotina</taxon>
        <taxon>Saccharomycetes</taxon>
        <taxon>Saccharomycetales</taxon>
        <taxon>Saccharomycetaceae</taxon>
        <taxon>Maudiozyma</taxon>
    </lineage>
</organism>
<feature type="transmembrane region" description="Helical" evidence="1">
    <location>
        <begin position="236"/>
        <end position="253"/>
    </location>
</feature>
<protein>
    <recommendedName>
        <fullName evidence="6">Ion transport domain-containing protein</fullName>
    </recommendedName>
</protein>
<dbReference type="InterPro" id="IPR056337">
    <property type="entry name" value="LHD_YVC1"/>
</dbReference>
<evidence type="ECO:0000256" key="1">
    <source>
        <dbReference type="SAM" id="Phobius"/>
    </source>
</evidence>
<dbReference type="InterPro" id="IPR056336">
    <property type="entry name" value="YVC1_C"/>
</dbReference>
<feature type="transmembrane region" description="Helical" evidence="1">
    <location>
        <begin position="402"/>
        <end position="420"/>
    </location>
</feature>
<sequence length="665" mass="76734">MSPEMNDSGRFSDNVLHDNDLVLEAPTPRQILRIAMNLKYLIDKLITKEYEEQEILKDNNDIITEKFVELAYQGCGGDQKDKSSYLKYREVIIYSLLNVYSWYKNIQETQIHEGQIITTKLLVVQKLCQIIIDKEVSKKNNLHYLFNHILLRRYSIFEVNNESSLRNAVELATDQHCTIAVGASGYQRCLSWLWDGWIIQSPDNPNKFIAEEIVPHTSYLDHFTPQRIKTPKYQNFLQILFSVIYLFLYSTILNEKLIIDNINPSKTEIFFILFTLGYVIDEIAKFYYIGLAYLQFWTCLNGTLYILVTISLILRFIGVFNSNENYGTIAYRLMACAGPLVWSRLLLYLESQKFIGITLVVVKHMMRESIIFFFLLILFIIGFLQGFIGLDLSDGELDVTNLVINNLLATIIGSGDFSLFENFASPYATILFYCYSFIISVILLNILIAFFSNAYQTVVDDADTEYMCLMSQKTLRFIRAPDEDVFVPPFNLVELIFFILLKGQSDSTKQTIMTILMTILYSPLLIVTSLWEVRTAGRINYNRLWGLPDDANKKDTIWDLTDGYVEANANILRGMGTQKSIEATMHKNREMAIAQGNEEQRDQKFLVNKKWYDEIENSVPKEEESISALKKLIQSQRDDMDALALKIDDLMKLITIQGDPGNNDD</sequence>
<comment type="caution">
    <text evidence="4">The sequence shown here is derived from an EMBL/GenBank/DDBJ whole genome shotgun (WGS) entry which is preliminary data.</text>
</comment>
<keyword evidence="5" id="KW-1185">Reference proteome</keyword>
<gene>
    <name evidence="4" type="ORF">C6P45_003645</name>
</gene>
<feature type="transmembrane region" description="Helical" evidence="1">
    <location>
        <begin position="296"/>
        <end position="317"/>
    </location>
</feature>
<dbReference type="Pfam" id="PF23317">
    <property type="entry name" value="YVC1_C"/>
    <property type="match status" value="1"/>
</dbReference>
<evidence type="ECO:0000313" key="4">
    <source>
        <dbReference type="EMBL" id="KAG0672170.1"/>
    </source>
</evidence>
<proteinExistence type="predicted"/>
<reference evidence="4 5" key="1">
    <citation type="submission" date="2020-11" db="EMBL/GenBank/DDBJ databases">
        <title>Kefir isolates.</title>
        <authorList>
            <person name="Marcisauskas S."/>
            <person name="Kim Y."/>
            <person name="Blasche S."/>
        </authorList>
    </citation>
    <scope>NUCLEOTIDE SEQUENCE [LARGE SCALE GENOMIC DNA]</scope>
    <source>
        <strain evidence="4 5">OG2</strain>
    </source>
</reference>
<feature type="transmembrane region" description="Helical" evidence="1">
    <location>
        <begin position="513"/>
        <end position="531"/>
    </location>
</feature>
<name>A0A9P7BCD3_MAUEX</name>
<evidence type="ECO:0000313" key="5">
    <source>
        <dbReference type="Proteomes" id="UP000750334"/>
    </source>
</evidence>
<evidence type="ECO:0000259" key="2">
    <source>
        <dbReference type="Pfam" id="PF23190"/>
    </source>
</evidence>
<dbReference type="EMBL" id="PUHR01000004">
    <property type="protein sequence ID" value="KAG0672170.1"/>
    <property type="molecule type" value="Genomic_DNA"/>
</dbReference>
<feature type="domain" description="YVC1 N-terminal linker helical" evidence="2">
    <location>
        <begin position="31"/>
        <end position="223"/>
    </location>
</feature>
<keyword evidence="1" id="KW-0812">Transmembrane</keyword>
<dbReference type="PANTHER" id="PTHR35859:SF5">
    <property type="entry name" value="ION TRANSPORT DOMAIN-CONTAINING PROTEIN"/>
    <property type="match status" value="1"/>
</dbReference>
<feature type="transmembrane region" description="Helical" evidence="1">
    <location>
        <begin position="370"/>
        <end position="390"/>
    </location>
</feature>
<keyword evidence="1" id="KW-0472">Membrane</keyword>
<dbReference type="Pfam" id="PF23190">
    <property type="entry name" value="LHD_TRPY1"/>
    <property type="match status" value="1"/>
</dbReference>
<dbReference type="InterPro" id="IPR052971">
    <property type="entry name" value="TRP_calcium_channel"/>
</dbReference>